<protein>
    <submittedName>
        <fullName evidence="1">Uncharacterized protein</fullName>
    </submittedName>
</protein>
<dbReference type="RefSeq" id="WP_136864715.1">
    <property type="nucleotide sequence ID" value="NZ_SWCJ01000017.1"/>
</dbReference>
<sequence>MRELSLNEVKSVNGGIVSLFWIGYGAYRAYKAYKLVRTVTQYAAAGAALGALKEHENGS</sequence>
<accession>A0A4U1BK09</accession>
<proteinExistence type="predicted"/>
<keyword evidence="2" id="KW-1185">Reference proteome</keyword>
<dbReference type="Proteomes" id="UP000305675">
    <property type="component" value="Unassembled WGS sequence"/>
</dbReference>
<comment type="caution">
    <text evidence="1">The sequence shown here is derived from an EMBL/GenBank/DDBJ whole genome shotgun (WGS) entry which is preliminary data.</text>
</comment>
<dbReference type="AlphaFoldDB" id="A0A4U1BK09"/>
<reference evidence="1 2" key="1">
    <citation type="submission" date="2019-04" db="EMBL/GenBank/DDBJ databases">
        <authorList>
            <person name="Hwang J.C."/>
        </authorList>
    </citation>
    <scope>NUCLEOTIDE SEQUENCE [LARGE SCALE GENOMIC DNA]</scope>
    <source>
        <strain evidence="1 2">IMCC35002</strain>
    </source>
</reference>
<dbReference type="EMBL" id="SWCJ01000017">
    <property type="protein sequence ID" value="TKB51810.1"/>
    <property type="molecule type" value="Genomic_DNA"/>
</dbReference>
<name>A0A4U1BK09_9GAMM</name>
<gene>
    <name evidence="1" type="ORF">FCL42_17440</name>
</gene>
<organism evidence="1 2">
    <name type="scientific">Ferrimonas aestuarii</name>
    <dbReference type="NCBI Taxonomy" id="2569539"/>
    <lineage>
        <taxon>Bacteria</taxon>
        <taxon>Pseudomonadati</taxon>
        <taxon>Pseudomonadota</taxon>
        <taxon>Gammaproteobacteria</taxon>
        <taxon>Alteromonadales</taxon>
        <taxon>Ferrimonadaceae</taxon>
        <taxon>Ferrimonas</taxon>
    </lineage>
</organism>
<evidence type="ECO:0000313" key="2">
    <source>
        <dbReference type="Proteomes" id="UP000305675"/>
    </source>
</evidence>
<evidence type="ECO:0000313" key="1">
    <source>
        <dbReference type="EMBL" id="TKB51810.1"/>
    </source>
</evidence>